<dbReference type="EMBL" id="CP002156">
    <property type="protein sequence ID" value="ADM09846.1"/>
    <property type="molecule type" value="Genomic_DNA"/>
</dbReference>
<dbReference type="AlphaFoldDB" id="E0TCF6"/>
<proteinExistence type="predicted"/>
<dbReference type="KEGG" id="pbr:PB2503_08964"/>
<reference evidence="1 2" key="2">
    <citation type="journal article" date="2011" name="J. Bacteriol.">
        <title>Complete genome sequence of strain HTCC2503T of Parvularcula bermudensis, the type species of the order "Parvularculales" in the class Alphaproteobacteria.</title>
        <authorList>
            <person name="Oh H.M."/>
            <person name="Kang I."/>
            <person name="Vergin K.L."/>
            <person name="Kang D."/>
            <person name="Rhee K.H."/>
            <person name="Giovannoni S.J."/>
            <person name="Cho J.C."/>
        </authorList>
    </citation>
    <scope>NUCLEOTIDE SEQUENCE [LARGE SCALE GENOMIC DNA]</scope>
    <source>
        <strain evidence="2">ATCC BAA-594 / HTCC2503 / KCTC 12087</strain>
    </source>
</reference>
<dbReference type="HOGENOM" id="CLU_3428280_0_0_5"/>
<protein>
    <submittedName>
        <fullName evidence="1">Uncharacterized protein</fullName>
    </submittedName>
</protein>
<keyword evidence="2" id="KW-1185">Reference proteome</keyword>
<organism evidence="1 2">
    <name type="scientific">Parvularcula bermudensis (strain ATCC BAA-594 / HTCC2503 / KCTC 12087)</name>
    <dbReference type="NCBI Taxonomy" id="314260"/>
    <lineage>
        <taxon>Bacteria</taxon>
        <taxon>Pseudomonadati</taxon>
        <taxon>Pseudomonadota</taxon>
        <taxon>Alphaproteobacteria</taxon>
        <taxon>Parvularculales</taxon>
        <taxon>Parvularculaceae</taxon>
        <taxon>Parvularcula</taxon>
    </lineage>
</organism>
<name>E0TCF6_PARBH</name>
<evidence type="ECO:0000313" key="2">
    <source>
        <dbReference type="Proteomes" id="UP000001302"/>
    </source>
</evidence>
<evidence type="ECO:0000313" key="1">
    <source>
        <dbReference type="EMBL" id="ADM09846.1"/>
    </source>
</evidence>
<accession>E0TCF6</accession>
<gene>
    <name evidence="1" type="ordered locus">PB2503_08964</name>
</gene>
<reference evidence="2" key="1">
    <citation type="submission" date="2010-08" db="EMBL/GenBank/DDBJ databases">
        <title>Genome sequence of Parvularcula bermudensis HTCC2503.</title>
        <authorList>
            <person name="Kang D.-M."/>
            <person name="Oh H.-M."/>
            <person name="Cho J.-C."/>
        </authorList>
    </citation>
    <scope>NUCLEOTIDE SEQUENCE [LARGE SCALE GENOMIC DNA]</scope>
    <source>
        <strain evidence="2">ATCC BAA-594 / HTCC2503 / KCTC 12087</strain>
    </source>
</reference>
<sequence length="20" mass="2334">MPAGRKSFCAKDFSQRLEFD</sequence>
<dbReference type="Proteomes" id="UP000001302">
    <property type="component" value="Chromosome"/>
</dbReference>